<dbReference type="EMBL" id="CAKE01000015">
    <property type="protein sequence ID" value="CCI82094.1"/>
    <property type="molecule type" value="Genomic_DNA"/>
</dbReference>
<dbReference type="PANTHER" id="PTHR47359:SF3">
    <property type="entry name" value="NLP_P60 DOMAIN-CONTAINING PROTEIN-RELATED"/>
    <property type="match status" value="1"/>
</dbReference>
<dbReference type="Gene3D" id="3.90.1720.10">
    <property type="entry name" value="endopeptidase domain like (from Nostoc punctiforme)"/>
    <property type="match status" value="1"/>
</dbReference>
<evidence type="ECO:0000313" key="7">
    <source>
        <dbReference type="EMBL" id="CCI82094.1"/>
    </source>
</evidence>
<dbReference type="GeneID" id="82847316"/>
<organism evidence="7 8">
    <name type="scientific">Lactobacillus hominis DSM 23910 = CRBIP 24.179</name>
    <dbReference type="NCBI Taxonomy" id="1423758"/>
    <lineage>
        <taxon>Bacteria</taxon>
        <taxon>Bacillati</taxon>
        <taxon>Bacillota</taxon>
        <taxon>Bacilli</taxon>
        <taxon>Lactobacillales</taxon>
        <taxon>Lactobacillaceae</taxon>
        <taxon>Lactobacillus</taxon>
    </lineage>
</organism>
<dbReference type="InterPro" id="IPR051794">
    <property type="entry name" value="PG_Endopeptidase_C40"/>
</dbReference>
<feature type="signal peptide" evidence="5">
    <location>
        <begin position="1"/>
        <end position="30"/>
    </location>
</feature>
<evidence type="ECO:0000259" key="6">
    <source>
        <dbReference type="PROSITE" id="PS51935"/>
    </source>
</evidence>
<evidence type="ECO:0000313" key="8">
    <source>
        <dbReference type="Proteomes" id="UP000009320"/>
    </source>
</evidence>
<evidence type="ECO:0000256" key="2">
    <source>
        <dbReference type="ARBA" id="ARBA00022670"/>
    </source>
</evidence>
<dbReference type="InterPro" id="IPR002477">
    <property type="entry name" value="Peptidoglycan-bd-like"/>
</dbReference>
<dbReference type="Pfam" id="PF00877">
    <property type="entry name" value="NLPC_P60"/>
    <property type="match status" value="1"/>
</dbReference>
<dbReference type="STRING" id="1423758.FC41_GL000642"/>
<dbReference type="AlphaFoldDB" id="I7LAA6"/>
<accession>I7LAA6</accession>
<dbReference type="GO" id="GO:0008234">
    <property type="term" value="F:cysteine-type peptidase activity"/>
    <property type="evidence" value="ECO:0007669"/>
    <property type="project" value="UniProtKB-KW"/>
</dbReference>
<keyword evidence="4" id="KW-0788">Thiol protease</keyword>
<evidence type="ECO:0000256" key="3">
    <source>
        <dbReference type="ARBA" id="ARBA00022801"/>
    </source>
</evidence>
<dbReference type="PANTHER" id="PTHR47359">
    <property type="entry name" value="PEPTIDOGLYCAN DL-ENDOPEPTIDASE CWLO"/>
    <property type="match status" value="1"/>
</dbReference>
<feature type="chain" id="PRO_5009961943" evidence="5">
    <location>
        <begin position="31"/>
        <end position="433"/>
    </location>
</feature>
<dbReference type="InterPro" id="IPR036366">
    <property type="entry name" value="PGBDSf"/>
</dbReference>
<keyword evidence="3" id="KW-0378">Hydrolase</keyword>
<name>I7LAA6_9LACO</name>
<dbReference type="GO" id="GO:0006508">
    <property type="term" value="P:proteolysis"/>
    <property type="evidence" value="ECO:0007669"/>
    <property type="project" value="UniProtKB-KW"/>
</dbReference>
<dbReference type="InterPro" id="IPR038765">
    <property type="entry name" value="Papain-like_cys_pep_sf"/>
</dbReference>
<protein>
    <submittedName>
        <fullName evidence="7">NlpC/P60 family protein</fullName>
    </submittedName>
</protein>
<comment type="similarity">
    <text evidence="1">Belongs to the peptidase C40 family.</text>
</comment>
<dbReference type="Proteomes" id="UP000009320">
    <property type="component" value="Unassembled WGS sequence"/>
</dbReference>
<dbReference type="Gene3D" id="1.10.101.10">
    <property type="entry name" value="PGBD-like superfamily/PGBD"/>
    <property type="match status" value="1"/>
</dbReference>
<gene>
    <name evidence="7" type="ORF">BN55_01965</name>
</gene>
<dbReference type="PROSITE" id="PS51935">
    <property type="entry name" value="NLPC_P60"/>
    <property type="match status" value="1"/>
</dbReference>
<dbReference type="PATRIC" id="fig|1423758.3.peg.648"/>
<evidence type="ECO:0000256" key="5">
    <source>
        <dbReference type="SAM" id="SignalP"/>
    </source>
</evidence>
<proteinExistence type="inferred from homology"/>
<evidence type="ECO:0000256" key="4">
    <source>
        <dbReference type="ARBA" id="ARBA00022807"/>
    </source>
</evidence>
<feature type="domain" description="NlpC/P60" evidence="6">
    <location>
        <begin position="295"/>
        <end position="433"/>
    </location>
</feature>
<evidence type="ECO:0000256" key="1">
    <source>
        <dbReference type="ARBA" id="ARBA00007074"/>
    </source>
</evidence>
<dbReference type="SUPFAM" id="SSF47090">
    <property type="entry name" value="PGBD-like"/>
    <property type="match status" value="1"/>
</dbReference>
<dbReference type="InterPro" id="IPR000064">
    <property type="entry name" value="NLP_P60_dom"/>
</dbReference>
<keyword evidence="8" id="KW-1185">Reference proteome</keyword>
<dbReference type="SUPFAM" id="SSF54001">
    <property type="entry name" value="Cysteine proteinases"/>
    <property type="match status" value="1"/>
</dbReference>
<keyword evidence="2" id="KW-0645">Protease</keyword>
<comment type="caution">
    <text evidence="7">The sequence shown here is derived from an EMBL/GenBank/DDBJ whole genome shotgun (WGS) entry which is preliminary data.</text>
</comment>
<dbReference type="eggNOG" id="COG0791">
    <property type="taxonomic scope" value="Bacteria"/>
</dbReference>
<reference evidence="7 8" key="1">
    <citation type="submission" date="2012-06" db="EMBL/GenBank/DDBJ databases">
        <title>Draft Genome Sequence of Lactobacillus hominis Strain CRBIP 24.179T, isolated from human intestine.</title>
        <authorList>
            <person name="Cousin S."/>
            <person name="Ma L."/>
            <person name="Bizet C."/>
            <person name="Loux V."/>
            <person name="Bouchier C."/>
            <person name="Clermont D."/>
            <person name="Creno S."/>
        </authorList>
    </citation>
    <scope>NUCLEOTIDE SEQUENCE [LARGE SCALE GENOMIC DNA]</scope>
    <source>
        <strain evidence="8">CRBIP 24.179T</strain>
    </source>
</reference>
<sequence>MKNKKLIITSMLGATLFGSSLILTSKSAQAAVKETPVNGTVTVKYDGKGKVNLLNSDGAYQNQYVSKNSQWKAFTKATINNQEMYRLGSEKQWIPSKFTQFNEKGAENNTPAVNGREESYKGHVATVVYHGRGGVSLLDKNGKHTKQYVANNSTWKTLGKAVINGQTVYRIGSENQWLPAQYSVIDKAYQNPAGYYQVQYSQIKPTGKVGYTVGRGYEGIKTWLIMRRLGTFGGYANYNWATYNAVRRFQASHHLPVTGNVDVNTWQKLGFTRNSFYDIDSYIAPLGASKTQGRSAHIEAMIRQAYKYLGKPYIVGASSSPQYGTDCSGLAMQALYAGGINPQSASSINHAHPGNEWNSRNLWADRRLKTVPYSQRQRGDLIFYYQPGTRTIWHVAIYLGNNQVIESWPPRIMVQPIINGQRNIIAGVKRPFI</sequence>
<keyword evidence="5" id="KW-0732">Signal</keyword>
<dbReference type="InterPro" id="IPR036365">
    <property type="entry name" value="PGBD-like_sf"/>
</dbReference>
<dbReference type="RefSeq" id="WP_008471077.1">
    <property type="nucleotide sequence ID" value="NZ_AYZP01000014.1"/>
</dbReference>
<dbReference type="Pfam" id="PF01471">
    <property type="entry name" value="PG_binding_1"/>
    <property type="match status" value="1"/>
</dbReference>